<keyword evidence="2" id="KW-1185">Reference proteome</keyword>
<dbReference type="Proteomes" id="UP001303473">
    <property type="component" value="Unassembled WGS sequence"/>
</dbReference>
<gene>
    <name evidence="1" type="ORF">QBC46DRAFT_418382</name>
</gene>
<protein>
    <submittedName>
        <fullName evidence="1">Uncharacterized protein</fullName>
    </submittedName>
</protein>
<dbReference type="AlphaFoldDB" id="A0AAN6S1N2"/>
<sequence length="353" mass="40652">PVPQKILSHIHPLYLEENVGGGRGRYASVSVLEPVMRIERSAPPGPGDPHKPVYRVILYFVIQFSVNKSGQEVQRHNRIFDSVNVRYLYRSGERHDVLPKGDQIASDIQISHENGQTGDLSLGVVATSGGQPMPTFTVHAQHASKLTYERKLRSWRKALSYEPYPPPKPPAPKPRDNLISLLLGQKEEAVSESYFRVGSKHAERCQCRRPRRCRFQHARRPEYDRAAHWSGQTEAQLHLWTPEIYESMNCPITVTREVCADEIDKILQLESSWGLQELRKYLHFDFDVEVRLREIGWGFWGLFKSTSQPPEIRARNDAGRPLQADKMKFCVACCPERINWPRYETRCLQTEAE</sequence>
<organism evidence="1 2">
    <name type="scientific">Diplogelasinospora grovesii</name>
    <dbReference type="NCBI Taxonomy" id="303347"/>
    <lineage>
        <taxon>Eukaryota</taxon>
        <taxon>Fungi</taxon>
        <taxon>Dikarya</taxon>
        <taxon>Ascomycota</taxon>
        <taxon>Pezizomycotina</taxon>
        <taxon>Sordariomycetes</taxon>
        <taxon>Sordariomycetidae</taxon>
        <taxon>Sordariales</taxon>
        <taxon>Diplogelasinosporaceae</taxon>
        <taxon>Diplogelasinospora</taxon>
    </lineage>
</organism>
<name>A0AAN6S1N2_9PEZI</name>
<accession>A0AAN6S1N2</accession>
<evidence type="ECO:0000313" key="1">
    <source>
        <dbReference type="EMBL" id="KAK3936708.1"/>
    </source>
</evidence>
<comment type="caution">
    <text evidence="1">The sequence shown here is derived from an EMBL/GenBank/DDBJ whole genome shotgun (WGS) entry which is preliminary data.</text>
</comment>
<dbReference type="EMBL" id="MU853875">
    <property type="protein sequence ID" value="KAK3936708.1"/>
    <property type="molecule type" value="Genomic_DNA"/>
</dbReference>
<feature type="non-terminal residue" evidence="1">
    <location>
        <position position="353"/>
    </location>
</feature>
<feature type="non-terminal residue" evidence="1">
    <location>
        <position position="1"/>
    </location>
</feature>
<proteinExistence type="predicted"/>
<reference evidence="2" key="1">
    <citation type="journal article" date="2023" name="Mol. Phylogenet. Evol.">
        <title>Genome-scale phylogeny and comparative genomics of the fungal order Sordariales.</title>
        <authorList>
            <person name="Hensen N."/>
            <person name="Bonometti L."/>
            <person name="Westerberg I."/>
            <person name="Brannstrom I.O."/>
            <person name="Guillou S."/>
            <person name="Cros-Aarteil S."/>
            <person name="Calhoun S."/>
            <person name="Haridas S."/>
            <person name="Kuo A."/>
            <person name="Mondo S."/>
            <person name="Pangilinan J."/>
            <person name="Riley R."/>
            <person name="LaButti K."/>
            <person name="Andreopoulos B."/>
            <person name="Lipzen A."/>
            <person name="Chen C."/>
            <person name="Yan M."/>
            <person name="Daum C."/>
            <person name="Ng V."/>
            <person name="Clum A."/>
            <person name="Steindorff A."/>
            <person name="Ohm R.A."/>
            <person name="Martin F."/>
            <person name="Silar P."/>
            <person name="Natvig D.O."/>
            <person name="Lalanne C."/>
            <person name="Gautier V."/>
            <person name="Ament-Velasquez S.L."/>
            <person name="Kruys A."/>
            <person name="Hutchinson M.I."/>
            <person name="Powell A.J."/>
            <person name="Barry K."/>
            <person name="Miller A.N."/>
            <person name="Grigoriev I.V."/>
            <person name="Debuchy R."/>
            <person name="Gladieux P."/>
            <person name="Hiltunen Thoren M."/>
            <person name="Johannesson H."/>
        </authorList>
    </citation>
    <scope>NUCLEOTIDE SEQUENCE [LARGE SCALE GENOMIC DNA]</scope>
    <source>
        <strain evidence="2">CBS 340.73</strain>
    </source>
</reference>
<evidence type="ECO:0000313" key="2">
    <source>
        <dbReference type="Proteomes" id="UP001303473"/>
    </source>
</evidence>